<gene>
    <name evidence="1" type="ORF">HINF_LOCUS16014</name>
</gene>
<sequence length="132" mass="15784">MFQQSILIQFERSKRLVLQLYSTVEQAFTFPIVMLVQKFINNVISEATHQLQLFKPKILTLFKSNYSICEDIFITNATEYKLKNLYYIDVLNIFICKPELYITAERYYPEEMYTKVELEILISHYIQMSALE</sequence>
<proteinExistence type="predicted"/>
<dbReference type="Proteomes" id="UP001642409">
    <property type="component" value="Unassembled WGS sequence"/>
</dbReference>
<dbReference type="EMBL" id="CAXDID020000039">
    <property type="protein sequence ID" value="CAL5999024.1"/>
    <property type="molecule type" value="Genomic_DNA"/>
</dbReference>
<name>A0ABP1HUC4_9EUKA</name>
<evidence type="ECO:0000313" key="2">
    <source>
        <dbReference type="Proteomes" id="UP001642409"/>
    </source>
</evidence>
<comment type="caution">
    <text evidence="1">The sequence shown here is derived from an EMBL/GenBank/DDBJ whole genome shotgun (WGS) entry which is preliminary data.</text>
</comment>
<reference evidence="1 2" key="1">
    <citation type="submission" date="2024-07" db="EMBL/GenBank/DDBJ databases">
        <authorList>
            <person name="Akdeniz Z."/>
        </authorList>
    </citation>
    <scope>NUCLEOTIDE SEQUENCE [LARGE SCALE GENOMIC DNA]</scope>
</reference>
<evidence type="ECO:0000313" key="1">
    <source>
        <dbReference type="EMBL" id="CAL5999024.1"/>
    </source>
</evidence>
<protein>
    <submittedName>
        <fullName evidence="1">Hypothetical_protein</fullName>
    </submittedName>
</protein>
<accession>A0ABP1HUC4</accession>
<keyword evidence="2" id="KW-1185">Reference proteome</keyword>
<organism evidence="1 2">
    <name type="scientific">Hexamita inflata</name>
    <dbReference type="NCBI Taxonomy" id="28002"/>
    <lineage>
        <taxon>Eukaryota</taxon>
        <taxon>Metamonada</taxon>
        <taxon>Diplomonadida</taxon>
        <taxon>Hexamitidae</taxon>
        <taxon>Hexamitinae</taxon>
        <taxon>Hexamita</taxon>
    </lineage>
</organism>